<dbReference type="GO" id="GO:0005615">
    <property type="term" value="C:extracellular space"/>
    <property type="evidence" value="ECO:0007669"/>
    <property type="project" value="TreeGrafter"/>
</dbReference>
<dbReference type="InterPro" id="IPR000001">
    <property type="entry name" value="Kringle"/>
</dbReference>
<dbReference type="EnsemblMetazoa" id="CapteT59639">
    <property type="protein sequence ID" value="CapteP59639"/>
    <property type="gene ID" value="CapteG59639"/>
</dbReference>
<reference evidence="5 7" key="2">
    <citation type="journal article" date="2013" name="Nature">
        <title>Insights into bilaterian evolution from three spiralian genomes.</title>
        <authorList>
            <person name="Simakov O."/>
            <person name="Marletaz F."/>
            <person name="Cho S.J."/>
            <person name="Edsinger-Gonzales E."/>
            <person name="Havlak P."/>
            <person name="Hellsten U."/>
            <person name="Kuo D.H."/>
            <person name="Larsson T."/>
            <person name="Lv J."/>
            <person name="Arendt D."/>
            <person name="Savage R."/>
            <person name="Osoegawa K."/>
            <person name="de Jong P."/>
            <person name="Grimwood J."/>
            <person name="Chapman J.A."/>
            <person name="Shapiro H."/>
            <person name="Aerts A."/>
            <person name="Otillar R.P."/>
            <person name="Terry A.Y."/>
            <person name="Boore J.L."/>
            <person name="Grigoriev I.V."/>
            <person name="Lindberg D.R."/>
            <person name="Seaver E.C."/>
            <person name="Weisblat D.A."/>
            <person name="Putnam N.H."/>
            <person name="Rokhsar D.S."/>
        </authorList>
    </citation>
    <scope>NUCLEOTIDE SEQUENCE</scope>
    <source>
        <strain evidence="5 7">I ESC-2004</strain>
    </source>
</reference>
<dbReference type="CDD" id="cd00108">
    <property type="entry name" value="KR"/>
    <property type="match status" value="1"/>
</dbReference>
<evidence type="ECO:0000313" key="5">
    <source>
        <dbReference type="EMBL" id="ELT99793.1"/>
    </source>
</evidence>
<dbReference type="Pfam" id="PF00051">
    <property type="entry name" value="Kringle"/>
    <property type="match status" value="1"/>
</dbReference>
<reference evidence="6" key="3">
    <citation type="submission" date="2015-06" db="UniProtKB">
        <authorList>
            <consortium name="EnsemblMetazoa"/>
        </authorList>
    </citation>
    <scope>IDENTIFICATION</scope>
</reference>
<evidence type="ECO:0000256" key="2">
    <source>
        <dbReference type="ARBA" id="ARBA00023157"/>
    </source>
</evidence>
<dbReference type="PANTHER" id="PTHR24261:SF7">
    <property type="entry name" value="KRINGLE DOMAIN-CONTAINING PROTEIN"/>
    <property type="match status" value="1"/>
</dbReference>
<dbReference type="OrthoDB" id="272018at2759"/>
<evidence type="ECO:0000256" key="3">
    <source>
        <dbReference type="PROSITE-ProRule" id="PRU00121"/>
    </source>
</evidence>
<dbReference type="InterPro" id="IPR013806">
    <property type="entry name" value="Kringle-like"/>
</dbReference>
<dbReference type="Proteomes" id="UP000014760">
    <property type="component" value="Unassembled WGS sequence"/>
</dbReference>
<dbReference type="InterPro" id="IPR050759">
    <property type="entry name" value="Serine_protease_kringle"/>
</dbReference>
<dbReference type="PANTHER" id="PTHR24261">
    <property type="entry name" value="PLASMINOGEN-RELATED"/>
    <property type="match status" value="1"/>
</dbReference>
<dbReference type="Gene3D" id="2.40.20.10">
    <property type="entry name" value="Plasminogen Kringle 4"/>
    <property type="match status" value="1"/>
</dbReference>
<dbReference type="AlphaFoldDB" id="R7U0U0"/>
<dbReference type="InterPro" id="IPR038178">
    <property type="entry name" value="Kringle_sf"/>
</dbReference>
<protein>
    <recommendedName>
        <fullName evidence="4">Kringle domain-containing protein</fullName>
    </recommendedName>
</protein>
<keyword evidence="2" id="KW-1015">Disulfide bond</keyword>
<dbReference type="PRINTS" id="PR00018">
    <property type="entry name" value="KRINGLE"/>
</dbReference>
<comment type="caution">
    <text evidence="3">Lacks conserved residue(s) required for the propagation of feature annotation.</text>
</comment>
<dbReference type="PROSITE" id="PS50070">
    <property type="entry name" value="KRINGLE_2"/>
    <property type="match status" value="1"/>
</dbReference>
<accession>R7U0U0</accession>
<feature type="domain" description="Kringle" evidence="4">
    <location>
        <begin position="1"/>
        <end position="77"/>
    </location>
</feature>
<keyword evidence="7" id="KW-1185">Reference proteome</keyword>
<gene>
    <name evidence="5" type="ORF">CAPTEDRAFT_59639</name>
</gene>
<name>R7U0U0_CAPTE</name>
<dbReference type="SUPFAM" id="SSF57440">
    <property type="entry name" value="Kringle-like"/>
    <property type="match status" value="1"/>
</dbReference>
<evidence type="ECO:0000313" key="7">
    <source>
        <dbReference type="Proteomes" id="UP000014760"/>
    </source>
</evidence>
<reference evidence="7" key="1">
    <citation type="submission" date="2012-12" db="EMBL/GenBank/DDBJ databases">
        <authorList>
            <person name="Hellsten U."/>
            <person name="Grimwood J."/>
            <person name="Chapman J.A."/>
            <person name="Shapiro H."/>
            <person name="Aerts A."/>
            <person name="Otillar R.P."/>
            <person name="Terry A.Y."/>
            <person name="Boore J.L."/>
            <person name="Simakov O."/>
            <person name="Marletaz F."/>
            <person name="Cho S.-J."/>
            <person name="Edsinger-Gonzales E."/>
            <person name="Havlak P."/>
            <person name="Kuo D.-H."/>
            <person name="Larsson T."/>
            <person name="Lv J."/>
            <person name="Arendt D."/>
            <person name="Savage R."/>
            <person name="Osoegawa K."/>
            <person name="de Jong P."/>
            <person name="Lindberg D.R."/>
            <person name="Seaver E.C."/>
            <person name="Weisblat D.A."/>
            <person name="Putnam N.H."/>
            <person name="Grigoriev I.V."/>
            <person name="Rokhsar D.S."/>
        </authorList>
    </citation>
    <scope>NUCLEOTIDE SEQUENCE</scope>
    <source>
        <strain evidence="7">I ESC-2004</strain>
    </source>
</reference>
<feature type="non-terminal residue" evidence="5">
    <location>
        <position position="1"/>
    </location>
</feature>
<feature type="non-terminal residue" evidence="5">
    <location>
        <position position="77"/>
    </location>
</feature>
<dbReference type="GO" id="GO:0004175">
    <property type="term" value="F:endopeptidase activity"/>
    <property type="evidence" value="ECO:0007669"/>
    <property type="project" value="TreeGrafter"/>
</dbReference>
<dbReference type="HOGENOM" id="CLU_158332_0_0_1"/>
<organism evidence="5">
    <name type="scientific">Capitella teleta</name>
    <name type="common">Polychaete worm</name>
    <dbReference type="NCBI Taxonomy" id="283909"/>
    <lineage>
        <taxon>Eukaryota</taxon>
        <taxon>Metazoa</taxon>
        <taxon>Spiralia</taxon>
        <taxon>Lophotrochozoa</taxon>
        <taxon>Annelida</taxon>
        <taxon>Polychaeta</taxon>
        <taxon>Sedentaria</taxon>
        <taxon>Scolecida</taxon>
        <taxon>Capitellidae</taxon>
        <taxon>Capitella</taxon>
    </lineage>
</organism>
<sequence>GAEYTGSLAVTANGRTCQRWDSQTPHAHGNTEADWFPEDTVKEAENYCRNPAEWVEGPFCYTTDPDVAWEICDVPFC</sequence>
<evidence type="ECO:0000259" key="4">
    <source>
        <dbReference type="PROSITE" id="PS50070"/>
    </source>
</evidence>
<proteinExistence type="predicted"/>
<dbReference type="EMBL" id="AMQN01009879">
    <property type="status" value="NOT_ANNOTATED_CDS"/>
    <property type="molecule type" value="Genomic_DNA"/>
</dbReference>
<evidence type="ECO:0000256" key="1">
    <source>
        <dbReference type="ARBA" id="ARBA00022572"/>
    </source>
</evidence>
<keyword evidence="1 3" id="KW-0420">Kringle</keyword>
<dbReference type="GO" id="GO:0005102">
    <property type="term" value="F:signaling receptor binding"/>
    <property type="evidence" value="ECO:0007669"/>
    <property type="project" value="TreeGrafter"/>
</dbReference>
<dbReference type="STRING" id="283909.R7U0U0"/>
<dbReference type="EMBL" id="KB306460">
    <property type="protein sequence ID" value="ELT99793.1"/>
    <property type="molecule type" value="Genomic_DNA"/>
</dbReference>
<dbReference type="SMART" id="SM00130">
    <property type="entry name" value="KR"/>
    <property type="match status" value="1"/>
</dbReference>
<evidence type="ECO:0000313" key="6">
    <source>
        <dbReference type="EnsemblMetazoa" id="CapteP59639"/>
    </source>
</evidence>